<evidence type="ECO:0000313" key="2">
    <source>
        <dbReference type="EMBL" id="ARK07710.1"/>
    </source>
</evidence>
<keyword evidence="1" id="KW-1133">Transmembrane helix</keyword>
<keyword evidence="1" id="KW-0812">Transmembrane</keyword>
<proteinExistence type="predicted"/>
<gene>
    <name evidence="2" type="ORF">Toil_gp27</name>
</gene>
<feature type="transmembrane region" description="Helical" evidence="1">
    <location>
        <begin position="6"/>
        <end position="26"/>
    </location>
</feature>
<sequence length="95" mass="9999">MAELSSLELTAATAVVSTAVAVFSTMCPPMQDVLGSQSDTTRKMVSFGQNAGAVATVSVGLVLSWITRSPMPAVFGIGISMLVMFAYEYAFRRAV</sequence>
<protein>
    <submittedName>
        <fullName evidence="2">Uncharacterized protein</fullName>
    </submittedName>
</protein>
<keyword evidence="3" id="KW-1185">Reference proteome</keyword>
<reference evidence="2 3" key="1">
    <citation type="submission" date="2017-03" db="EMBL/GenBank/DDBJ databases">
        <title>Complete genome of Rhodococcus opacus Tectivirus Toil.</title>
        <authorList>
            <person name="Gill J.J."/>
            <person name="Wang B."/>
            <person name="Young R."/>
            <person name="Chu K.-H."/>
        </authorList>
    </citation>
    <scope>NUCLEOTIDE SEQUENCE [LARGE SCALE GENOMIC DNA]</scope>
</reference>
<feature type="transmembrane region" description="Helical" evidence="1">
    <location>
        <begin position="73"/>
        <end position="91"/>
    </location>
</feature>
<organism evidence="2 3">
    <name type="scientific">Rhodococcus phage Toil</name>
    <dbReference type="NCBI Taxonomy" id="1975614"/>
    <lineage>
        <taxon>Viruses</taxon>
        <taxon>Varidnaviria</taxon>
        <taxon>Bamfordvirae</taxon>
        <taxon>Preplasmiviricota</taxon>
        <taxon>Prepoliviricotina</taxon>
        <taxon>Tectiliviricetes</taxon>
        <taxon>Kalamavirales</taxon>
        <taxon>Tectiviridae</taxon>
        <taxon>Epsilontectivirus</taxon>
        <taxon>Epsilontectivirus toil</taxon>
    </lineage>
</organism>
<dbReference type="Proteomes" id="UP000225832">
    <property type="component" value="Segment"/>
</dbReference>
<feature type="transmembrane region" description="Helical" evidence="1">
    <location>
        <begin position="47"/>
        <end position="67"/>
    </location>
</feature>
<evidence type="ECO:0000313" key="3">
    <source>
        <dbReference type="Proteomes" id="UP000225832"/>
    </source>
</evidence>
<evidence type="ECO:0000256" key="1">
    <source>
        <dbReference type="SAM" id="Phobius"/>
    </source>
</evidence>
<accession>A0A1W6DXI1</accession>
<name>A0A1W6DXI1_9VIRU</name>
<keyword evidence="1" id="KW-0472">Membrane</keyword>
<dbReference type="EMBL" id="KY817360">
    <property type="protein sequence ID" value="ARK07710.1"/>
    <property type="molecule type" value="Genomic_DNA"/>
</dbReference>